<dbReference type="EMBL" id="AOHZ01000061">
    <property type="protein sequence ID" value="ELY54075.1"/>
    <property type="molecule type" value="Genomic_DNA"/>
</dbReference>
<protein>
    <submittedName>
        <fullName evidence="2">ABC transporter</fullName>
    </submittedName>
</protein>
<keyword evidence="1" id="KW-1133">Transmembrane helix</keyword>
<dbReference type="OrthoDB" id="86287at2157"/>
<name>L9WX91_9EURY</name>
<feature type="transmembrane region" description="Helical" evidence="1">
    <location>
        <begin position="245"/>
        <end position="265"/>
    </location>
</feature>
<keyword evidence="1" id="KW-0812">Transmembrane</keyword>
<feature type="transmembrane region" description="Helical" evidence="1">
    <location>
        <begin position="132"/>
        <end position="154"/>
    </location>
</feature>
<dbReference type="AlphaFoldDB" id="L9WX91"/>
<evidence type="ECO:0000256" key="1">
    <source>
        <dbReference type="SAM" id="Phobius"/>
    </source>
</evidence>
<proteinExistence type="predicted"/>
<feature type="transmembrane region" description="Helical" evidence="1">
    <location>
        <begin position="101"/>
        <end position="126"/>
    </location>
</feature>
<dbReference type="PANTHER" id="PTHR43471">
    <property type="entry name" value="ABC TRANSPORTER PERMEASE"/>
    <property type="match status" value="1"/>
</dbReference>
<reference evidence="2 3" key="1">
    <citation type="journal article" date="2014" name="PLoS Genet.">
        <title>Phylogenetically driven sequencing of extremely halophilic archaea reveals strategies for static and dynamic osmo-response.</title>
        <authorList>
            <person name="Becker E.A."/>
            <person name="Seitzer P.M."/>
            <person name="Tritt A."/>
            <person name="Larsen D."/>
            <person name="Krusor M."/>
            <person name="Yao A.I."/>
            <person name="Wu D."/>
            <person name="Madern D."/>
            <person name="Eisen J.A."/>
            <person name="Darling A.E."/>
            <person name="Facciotti M.T."/>
        </authorList>
    </citation>
    <scope>NUCLEOTIDE SEQUENCE [LARGE SCALE GENOMIC DNA]</scope>
    <source>
        <strain evidence="2 3">JCM 12255</strain>
    </source>
</reference>
<sequence length="271" mass="29039">MSIASVARKDFLDVRRAKIVWFVASLYLLIAVLMFYFGQQGVDDPEFHNALLALSGNGAILIPLIALVTAYLAIAGERESGSIKYMLSIPNSRRDVVLGKFISRSAIVVGSILVAFALAGALGLLWYPSVDVGMFVGALALTTLFTLTYVSVAIGISAVSASRSRAMGGAIAVYFVTTVLANLIRTGLDWVFNDIAGLGLSSDALTFTESALSPMNAFFRSLGLVLPDDLAVTAPDNPWYLEPELMLVVLFVWLLVPLAIGIIQFERANLG</sequence>
<dbReference type="PATRIC" id="fig|1227499.3.peg.2775"/>
<dbReference type="Proteomes" id="UP000011602">
    <property type="component" value="Unassembled WGS sequence"/>
</dbReference>
<dbReference type="eggNOG" id="arCOG02438">
    <property type="taxonomic scope" value="Archaea"/>
</dbReference>
<evidence type="ECO:0000313" key="3">
    <source>
        <dbReference type="Proteomes" id="UP000011602"/>
    </source>
</evidence>
<comment type="caution">
    <text evidence="2">The sequence shown here is derived from an EMBL/GenBank/DDBJ whole genome shotgun (WGS) entry which is preliminary data.</text>
</comment>
<feature type="transmembrane region" description="Helical" evidence="1">
    <location>
        <begin position="20"/>
        <end position="38"/>
    </location>
</feature>
<keyword evidence="1" id="KW-0472">Membrane</keyword>
<dbReference type="RefSeq" id="WP_007259980.1">
    <property type="nucleotide sequence ID" value="NZ_AOHZ01000061.1"/>
</dbReference>
<feature type="transmembrane region" description="Helical" evidence="1">
    <location>
        <begin position="166"/>
        <end position="184"/>
    </location>
</feature>
<evidence type="ECO:0000313" key="2">
    <source>
        <dbReference type="EMBL" id="ELY54075.1"/>
    </source>
</evidence>
<dbReference type="GO" id="GO:0005886">
    <property type="term" value="C:plasma membrane"/>
    <property type="evidence" value="ECO:0007669"/>
    <property type="project" value="UniProtKB-SubCell"/>
</dbReference>
<dbReference type="STRING" id="1227499.C493_13533"/>
<gene>
    <name evidence="2" type="ORF">C493_13533</name>
</gene>
<feature type="transmembrane region" description="Helical" evidence="1">
    <location>
        <begin position="50"/>
        <end position="74"/>
    </location>
</feature>
<dbReference type="Pfam" id="PF12679">
    <property type="entry name" value="ABC2_membrane_2"/>
    <property type="match status" value="1"/>
</dbReference>
<keyword evidence="3" id="KW-1185">Reference proteome</keyword>
<organism evidence="2 3">
    <name type="scientific">Natronolimnohabitans innermongolicus JCM 12255</name>
    <dbReference type="NCBI Taxonomy" id="1227499"/>
    <lineage>
        <taxon>Archaea</taxon>
        <taxon>Methanobacteriati</taxon>
        <taxon>Methanobacteriota</taxon>
        <taxon>Stenosarchaea group</taxon>
        <taxon>Halobacteria</taxon>
        <taxon>Halobacteriales</taxon>
        <taxon>Natrialbaceae</taxon>
        <taxon>Natronolimnohabitans</taxon>
    </lineage>
</organism>
<dbReference type="GO" id="GO:0140359">
    <property type="term" value="F:ABC-type transporter activity"/>
    <property type="evidence" value="ECO:0007669"/>
    <property type="project" value="InterPro"/>
</dbReference>
<accession>L9WX91</accession>